<accession>A0ABX2CN65</accession>
<dbReference type="SUPFAM" id="SSF46785">
    <property type="entry name" value="Winged helix' DNA-binding domain"/>
    <property type="match status" value="1"/>
</dbReference>
<keyword evidence="2" id="KW-0804">Transcription</keyword>
<keyword evidence="1" id="KW-0805">Transcription regulation</keyword>
<dbReference type="Pfam" id="PF08279">
    <property type="entry name" value="HTH_11"/>
    <property type="match status" value="1"/>
</dbReference>
<organism evidence="4 5">
    <name type="scientific">Bradyrhizobium aeschynomenes</name>
    <dbReference type="NCBI Taxonomy" id="2734909"/>
    <lineage>
        <taxon>Bacteria</taxon>
        <taxon>Pseudomonadati</taxon>
        <taxon>Pseudomonadota</taxon>
        <taxon>Alphaproteobacteria</taxon>
        <taxon>Hyphomicrobiales</taxon>
        <taxon>Nitrobacteraceae</taxon>
        <taxon>Bradyrhizobium</taxon>
    </lineage>
</organism>
<protein>
    <submittedName>
        <fullName evidence="4">YafY family transcriptional regulator</fullName>
    </submittedName>
</protein>
<dbReference type="PANTHER" id="PTHR34580:SF1">
    <property type="entry name" value="PROTEIN PAFC"/>
    <property type="match status" value="1"/>
</dbReference>
<feature type="domain" description="HTH deoR-type" evidence="3">
    <location>
        <begin position="2"/>
        <end position="57"/>
    </location>
</feature>
<dbReference type="PROSITE" id="PS51000">
    <property type="entry name" value="HTH_DEOR_2"/>
    <property type="match status" value="1"/>
</dbReference>
<dbReference type="PROSITE" id="PS52050">
    <property type="entry name" value="WYL"/>
    <property type="match status" value="1"/>
</dbReference>
<reference evidence="4" key="1">
    <citation type="submission" date="2020-05" db="EMBL/GenBank/DDBJ databases">
        <title>Nod-independent and nitrogen-fixing Bradyrhizobium aeschynomene sp. nov. isolated from nodules of Aeschynomene indica.</title>
        <authorList>
            <person name="Zhang Z."/>
        </authorList>
    </citation>
    <scope>NUCLEOTIDE SEQUENCE</scope>
    <source>
        <strain evidence="4">83012</strain>
    </source>
</reference>
<name>A0ABX2CN65_9BRAD</name>
<keyword evidence="5" id="KW-1185">Reference proteome</keyword>
<dbReference type="InterPro" id="IPR001034">
    <property type="entry name" value="DeoR_HTH"/>
</dbReference>
<proteinExistence type="predicted"/>
<dbReference type="Gene3D" id="1.10.10.10">
    <property type="entry name" value="Winged helix-like DNA-binding domain superfamily/Winged helix DNA-binding domain"/>
    <property type="match status" value="1"/>
</dbReference>
<evidence type="ECO:0000313" key="5">
    <source>
        <dbReference type="Proteomes" id="UP000886476"/>
    </source>
</evidence>
<dbReference type="InterPro" id="IPR036390">
    <property type="entry name" value="WH_DNA-bd_sf"/>
</dbReference>
<evidence type="ECO:0000313" key="4">
    <source>
        <dbReference type="EMBL" id="NPU69596.1"/>
    </source>
</evidence>
<dbReference type="InterPro" id="IPR013196">
    <property type="entry name" value="HTH_11"/>
</dbReference>
<dbReference type="InterPro" id="IPR028349">
    <property type="entry name" value="PafC-like"/>
</dbReference>
<dbReference type="InterPro" id="IPR026881">
    <property type="entry name" value="WYL_dom"/>
</dbReference>
<dbReference type="Pfam" id="PF13280">
    <property type="entry name" value="WYL"/>
    <property type="match status" value="1"/>
</dbReference>
<gene>
    <name evidence="4" type="ORF">HL667_31650</name>
</gene>
<dbReference type="PANTHER" id="PTHR34580">
    <property type="match status" value="1"/>
</dbReference>
<sequence>MRASRLLSILTTLQAKGQVTAPELADACEVSVRTIYRDIDALSAAGIPVYAERGAEGGFRLLDGYRVRLNGLSPAETDALFMAGLPGPAAALGLDGAMSAAQSKLVAALPPSHRASAGRMQARFHLDAPGWFGEAEEPVHLRAIADALLADRQIDIRYQTWRAEKSRRVAPLGLVLKGGSWYLAGGVERSVRTYRVARILDCTVSTESFARPADFDLAAYWRAATERLEAEMHPNAATVRLSPRGVKLLEVWSQPYVRARTRLADDADADGWRIATIPTGTTLWHAAGELLRFGPEVEVIDPPELRAKMAELAAAMAKRYGGSAERM</sequence>
<dbReference type="EMBL" id="JABFDN010000019">
    <property type="protein sequence ID" value="NPU69596.1"/>
    <property type="molecule type" value="Genomic_DNA"/>
</dbReference>
<comment type="caution">
    <text evidence="4">The sequence shown here is derived from an EMBL/GenBank/DDBJ whole genome shotgun (WGS) entry which is preliminary data.</text>
</comment>
<dbReference type="InterPro" id="IPR051534">
    <property type="entry name" value="CBASS_pafABC_assoc_protein"/>
</dbReference>
<dbReference type="Pfam" id="PF25583">
    <property type="entry name" value="WCX"/>
    <property type="match status" value="1"/>
</dbReference>
<dbReference type="InterPro" id="IPR036388">
    <property type="entry name" value="WH-like_DNA-bd_sf"/>
</dbReference>
<evidence type="ECO:0000256" key="2">
    <source>
        <dbReference type="ARBA" id="ARBA00023163"/>
    </source>
</evidence>
<dbReference type="Proteomes" id="UP000886476">
    <property type="component" value="Unassembled WGS sequence"/>
</dbReference>
<dbReference type="RefSeq" id="WP_172114757.1">
    <property type="nucleotide sequence ID" value="NZ_JABFDN010000019.1"/>
</dbReference>
<evidence type="ECO:0000256" key="1">
    <source>
        <dbReference type="ARBA" id="ARBA00023015"/>
    </source>
</evidence>
<evidence type="ECO:0000259" key="3">
    <source>
        <dbReference type="PROSITE" id="PS51000"/>
    </source>
</evidence>
<dbReference type="InterPro" id="IPR057727">
    <property type="entry name" value="WCX_dom"/>
</dbReference>
<dbReference type="PIRSF" id="PIRSF016838">
    <property type="entry name" value="PafC"/>
    <property type="match status" value="1"/>
</dbReference>